<evidence type="ECO:0000256" key="15">
    <source>
        <dbReference type="ARBA" id="ARBA00023002"/>
    </source>
</evidence>
<evidence type="ECO:0000256" key="7">
    <source>
        <dbReference type="ARBA" id="ARBA00015188"/>
    </source>
</evidence>
<evidence type="ECO:0000256" key="18">
    <source>
        <dbReference type="ARBA" id="ARBA00031026"/>
    </source>
</evidence>
<evidence type="ECO:0000256" key="4">
    <source>
        <dbReference type="ARBA" id="ARBA00004752"/>
    </source>
</evidence>
<dbReference type="PANTHER" id="PTHR21071">
    <property type="entry name" value="UDP-N-ACETYLENOLPYRUVOYLGLUCOSAMINE REDUCTASE"/>
    <property type="match status" value="1"/>
</dbReference>
<evidence type="ECO:0000256" key="11">
    <source>
        <dbReference type="ARBA" id="ARBA00022827"/>
    </source>
</evidence>
<dbReference type="OrthoDB" id="9804753at2"/>
<name>H8YHY2_SIMAS</name>
<dbReference type="STRING" id="1117647.M5M_01460"/>
<dbReference type="SUPFAM" id="SSF56194">
    <property type="entry name" value="Uridine diphospho-N-Acetylenolpyruvylglucosamine reductase, MurB, C-terminal domain"/>
    <property type="match status" value="1"/>
</dbReference>
<evidence type="ECO:0000256" key="10">
    <source>
        <dbReference type="ARBA" id="ARBA00022630"/>
    </source>
</evidence>
<comment type="catalytic activity">
    <reaction evidence="19 20">
        <text>UDP-N-acetyl-alpha-D-muramate + NADP(+) = UDP-N-acetyl-3-O-(1-carboxyvinyl)-alpha-D-glucosamine + NADPH + H(+)</text>
        <dbReference type="Rhea" id="RHEA:12248"/>
        <dbReference type="ChEBI" id="CHEBI:15378"/>
        <dbReference type="ChEBI" id="CHEBI:57783"/>
        <dbReference type="ChEBI" id="CHEBI:58349"/>
        <dbReference type="ChEBI" id="CHEBI:68483"/>
        <dbReference type="ChEBI" id="CHEBI:70757"/>
        <dbReference type="EC" id="1.3.1.98"/>
    </reaction>
</comment>
<evidence type="ECO:0000256" key="20">
    <source>
        <dbReference type="HAMAP-Rule" id="MF_00037"/>
    </source>
</evidence>
<dbReference type="UniPathway" id="UPA00219"/>
<dbReference type="InterPro" id="IPR016167">
    <property type="entry name" value="FAD-bd_PCMH_sub1"/>
</dbReference>
<dbReference type="InterPro" id="IPR006094">
    <property type="entry name" value="Oxid_FAD_bind_N"/>
</dbReference>
<dbReference type="Gene3D" id="3.30.43.10">
    <property type="entry name" value="Uridine Diphospho-n-acetylenolpyruvylglucosamine Reductase, domain 2"/>
    <property type="match status" value="1"/>
</dbReference>
<dbReference type="PANTHER" id="PTHR21071:SF4">
    <property type="entry name" value="UDP-N-ACETYLENOLPYRUVOYLGLUCOSAMINE REDUCTASE"/>
    <property type="match status" value="1"/>
</dbReference>
<keyword evidence="15 20" id="KW-0560">Oxidoreductase</keyword>
<dbReference type="Proteomes" id="UP000000466">
    <property type="component" value="Chromosome"/>
</dbReference>
<keyword evidence="12 20" id="KW-0521">NADP</keyword>
<dbReference type="EC" id="1.3.1.98" evidence="6 20"/>
<keyword evidence="17 20" id="KW-0961">Cell wall biogenesis/degradation</keyword>
<comment type="subcellular location">
    <subcellularLocation>
        <location evidence="3 20">Cytoplasm</location>
    </subcellularLocation>
</comment>
<dbReference type="RefSeq" id="WP_015045692.1">
    <property type="nucleotide sequence ID" value="NC_018868.3"/>
</dbReference>
<reference evidence="22" key="1">
    <citation type="submission" date="2011-03" db="EMBL/GenBank/DDBJ databases">
        <title>Cell division related genes in Simiduia agarivorans SA1.</title>
        <authorList>
            <person name="Lin S.Y."/>
            <person name="Shieh W.Y."/>
            <person name="Tang S.-L."/>
        </authorList>
    </citation>
    <scope>NUCLEOTIDE SEQUENCE</scope>
    <source>
        <strain evidence="22">SA1</strain>
    </source>
</reference>
<accession>H8YHY2</accession>
<evidence type="ECO:0000313" key="23">
    <source>
        <dbReference type="EMBL" id="AFU97519.1"/>
    </source>
</evidence>
<proteinExistence type="inferred from homology"/>
<evidence type="ECO:0000256" key="6">
    <source>
        <dbReference type="ARBA" id="ARBA00012518"/>
    </source>
</evidence>
<feature type="active site" evidence="20">
    <location>
        <position position="175"/>
    </location>
</feature>
<dbReference type="Gene3D" id="3.90.78.10">
    <property type="entry name" value="UDP-N-acetylenolpyruvoylglucosamine reductase, C-terminal domain"/>
    <property type="match status" value="1"/>
</dbReference>
<dbReference type="GO" id="GO:0071949">
    <property type="term" value="F:FAD binding"/>
    <property type="evidence" value="ECO:0007669"/>
    <property type="project" value="InterPro"/>
</dbReference>
<dbReference type="EMBL" id="JF683352">
    <property type="protein sequence ID" value="AFD30832.1"/>
    <property type="molecule type" value="Genomic_DNA"/>
</dbReference>
<dbReference type="GO" id="GO:0008762">
    <property type="term" value="F:UDP-N-acetylmuramate dehydrogenase activity"/>
    <property type="evidence" value="ECO:0007669"/>
    <property type="project" value="UniProtKB-UniRule"/>
</dbReference>
<feature type="active site" evidence="20">
    <location>
        <position position="342"/>
    </location>
</feature>
<evidence type="ECO:0000256" key="1">
    <source>
        <dbReference type="ARBA" id="ARBA00001974"/>
    </source>
</evidence>
<dbReference type="GO" id="GO:0071555">
    <property type="term" value="P:cell wall organization"/>
    <property type="evidence" value="ECO:0007669"/>
    <property type="project" value="UniProtKB-KW"/>
</dbReference>
<evidence type="ECO:0000256" key="5">
    <source>
        <dbReference type="ARBA" id="ARBA00010485"/>
    </source>
</evidence>
<dbReference type="Pfam" id="PF02873">
    <property type="entry name" value="MurB_C"/>
    <property type="match status" value="1"/>
</dbReference>
<keyword evidence="9 20" id="KW-0132">Cell division</keyword>
<gene>
    <name evidence="20 23" type="primary">murB</name>
    <name evidence="23" type="ordered locus">M5M_01460</name>
</gene>
<comment type="cofactor">
    <cofactor evidence="1 20">
        <name>FAD</name>
        <dbReference type="ChEBI" id="CHEBI:57692"/>
    </cofactor>
</comment>
<comment type="similarity">
    <text evidence="5 20">Belongs to the MurB family.</text>
</comment>
<evidence type="ECO:0000256" key="8">
    <source>
        <dbReference type="ARBA" id="ARBA00022490"/>
    </source>
</evidence>
<dbReference type="GO" id="GO:0008360">
    <property type="term" value="P:regulation of cell shape"/>
    <property type="evidence" value="ECO:0007669"/>
    <property type="project" value="UniProtKB-KW"/>
</dbReference>
<dbReference type="NCBIfam" id="TIGR00179">
    <property type="entry name" value="murB"/>
    <property type="match status" value="1"/>
</dbReference>
<dbReference type="HOGENOM" id="CLU_035304_0_0_6"/>
<dbReference type="HAMAP" id="MF_00037">
    <property type="entry name" value="MurB"/>
    <property type="match status" value="1"/>
</dbReference>
<dbReference type="KEGG" id="saga:M5M_01460"/>
<sequence>MIERNPEKNWPACLEHNKPLGPLISMATPATARAFCRVESLADLQAALAWANAESLPYMVLGGGSNLLFVDDYPGLVIQPGFSQLALAPGAEGQYQLVGGAGVPWQQVVDFAVARNLWGLENLTRIPGSLGAAPIQNIGAYGVELDQVFDSLTALDVQRGEVVAFSREQCGFGYRQSVFKGDGKGRYIVLEVRLNLSAEPRPVLSYQGLEDLAGESALTPAKVAAQVAALRGQKLPDPAALPNSGSFFHNPLVSHAQADRLRARYPALVSYPQPDGRVKLAAGWLIEQAGFKGFAEQGVGVHRAQALVLVNPGRESGARVLALAVRIQHKVRELFDVELVIEPGVYP</sequence>
<keyword evidence="8 20" id="KW-0963">Cytoplasm</keyword>
<dbReference type="AlphaFoldDB" id="H8YHY2"/>
<evidence type="ECO:0000256" key="2">
    <source>
        <dbReference type="ARBA" id="ARBA00003921"/>
    </source>
</evidence>
<keyword evidence="14 20" id="KW-0573">Peptidoglycan synthesis</keyword>
<protein>
    <recommendedName>
        <fullName evidence="7 20">UDP-N-acetylenolpyruvoylglucosamine reductase</fullName>
        <ecNumber evidence="6 20">1.3.1.98</ecNumber>
    </recommendedName>
    <alternativeName>
        <fullName evidence="18 20">UDP-N-acetylmuramate dehydrogenase</fullName>
    </alternativeName>
</protein>
<dbReference type="InterPro" id="IPR036635">
    <property type="entry name" value="MurB_C_sf"/>
</dbReference>
<dbReference type="Pfam" id="PF01565">
    <property type="entry name" value="FAD_binding_4"/>
    <property type="match status" value="1"/>
</dbReference>
<evidence type="ECO:0000256" key="3">
    <source>
        <dbReference type="ARBA" id="ARBA00004496"/>
    </source>
</evidence>
<comment type="pathway">
    <text evidence="4 20">Cell wall biogenesis; peptidoglycan biosynthesis.</text>
</comment>
<dbReference type="InterPro" id="IPR016166">
    <property type="entry name" value="FAD-bd_PCMH"/>
</dbReference>
<feature type="domain" description="FAD-binding PCMH-type" evidence="21">
    <location>
        <begin position="27"/>
        <end position="199"/>
    </location>
</feature>
<dbReference type="PROSITE" id="PS51387">
    <property type="entry name" value="FAD_PCMH"/>
    <property type="match status" value="1"/>
</dbReference>
<organism evidence="22">
    <name type="scientific">Simiduia agarivorans (strain DSM 21679 / JCM 13881 / BCRC 17597 / SA1)</name>
    <dbReference type="NCBI Taxonomy" id="1117647"/>
    <lineage>
        <taxon>Bacteria</taxon>
        <taxon>Pseudomonadati</taxon>
        <taxon>Pseudomonadota</taxon>
        <taxon>Gammaproteobacteria</taxon>
        <taxon>Cellvibrionales</taxon>
        <taxon>Cellvibrionaceae</taxon>
        <taxon>Simiduia</taxon>
    </lineage>
</organism>
<dbReference type="InterPro" id="IPR036318">
    <property type="entry name" value="FAD-bd_PCMH-like_sf"/>
</dbReference>
<evidence type="ECO:0000256" key="17">
    <source>
        <dbReference type="ARBA" id="ARBA00023316"/>
    </source>
</evidence>
<evidence type="ECO:0000256" key="13">
    <source>
        <dbReference type="ARBA" id="ARBA00022960"/>
    </source>
</evidence>
<keyword evidence="16 20" id="KW-0131">Cell cycle</keyword>
<keyword evidence="13 20" id="KW-0133">Cell shape</keyword>
<evidence type="ECO:0000256" key="12">
    <source>
        <dbReference type="ARBA" id="ARBA00022857"/>
    </source>
</evidence>
<evidence type="ECO:0000256" key="16">
    <source>
        <dbReference type="ARBA" id="ARBA00023306"/>
    </source>
</evidence>
<dbReference type="EMBL" id="CP003746">
    <property type="protein sequence ID" value="AFU97519.1"/>
    <property type="molecule type" value="Genomic_DNA"/>
</dbReference>
<evidence type="ECO:0000256" key="9">
    <source>
        <dbReference type="ARBA" id="ARBA00022618"/>
    </source>
</evidence>
<dbReference type="InterPro" id="IPR003170">
    <property type="entry name" value="MurB"/>
</dbReference>
<evidence type="ECO:0000256" key="19">
    <source>
        <dbReference type="ARBA" id="ARBA00048914"/>
    </source>
</evidence>
<dbReference type="GO" id="GO:0009252">
    <property type="term" value="P:peptidoglycan biosynthetic process"/>
    <property type="evidence" value="ECO:0007669"/>
    <property type="project" value="UniProtKB-UniRule"/>
</dbReference>
<keyword evidence="10 20" id="KW-0285">Flavoprotein</keyword>
<reference evidence="23 24" key="2">
    <citation type="journal article" date="2013" name="Genome Announc.">
        <title>Complete genome sequence of Simiduia agarivorans SA1(T), a marine bacterium able to degrade a variety of polysaccharides.</title>
        <authorList>
            <person name="Lin S.Y."/>
            <person name="Shieh W.Y."/>
            <person name="Chen J.S."/>
            <person name="Tang S.L."/>
        </authorList>
    </citation>
    <scope>NUCLEOTIDE SEQUENCE [LARGE SCALE GENOMIC DNA]</scope>
    <source>
        <strain evidence="24">DSM 21679 / JCM 13881 / BCRC 17597 / SA1</strain>
        <strain evidence="23">SA1</strain>
    </source>
</reference>
<evidence type="ECO:0000313" key="24">
    <source>
        <dbReference type="Proteomes" id="UP000000466"/>
    </source>
</evidence>
<feature type="active site" description="Proton donor" evidence="20">
    <location>
        <position position="246"/>
    </location>
</feature>
<keyword evidence="11 20" id="KW-0274">FAD</keyword>
<evidence type="ECO:0000313" key="22">
    <source>
        <dbReference type="EMBL" id="AFD30832.1"/>
    </source>
</evidence>
<evidence type="ECO:0000259" key="21">
    <source>
        <dbReference type="PROSITE" id="PS51387"/>
    </source>
</evidence>
<dbReference type="InterPro" id="IPR011601">
    <property type="entry name" value="MurB_C"/>
</dbReference>
<dbReference type="Gene3D" id="3.30.465.10">
    <property type="match status" value="1"/>
</dbReference>
<dbReference type="GO" id="GO:0005829">
    <property type="term" value="C:cytosol"/>
    <property type="evidence" value="ECO:0007669"/>
    <property type="project" value="TreeGrafter"/>
</dbReference>
<dbReference type="SUPFAM" id="SSF56176">
    <property type="entry name" value="FAD-binding/transporter-associated domain-like"/>
    <property type="match status" value="1"/>
</dbReference>
<keyword evidence="24" id="KW-1185">Reference proteome</keyword>
<dbReference type="NCBIfam" id="NF000755">
    <property type="entry name" value="PRK00046.1"/>
    <property type="match status" value="1"/>
</dbReference>
<dbReference type="GO" id="GO:0051301">
    <property type="term" value="P:cell division"/>
    <property type="evidence" value="ECO:0007669"/>
    <property type="project" value="UniProtKB-KW"/>
</dbReference>
<comment type="function">
    <text evidence="2 20">Cell wall formation.</text>
</comment>
<dbReference type="eggNOG" id="COG0812">
    <property type="taxonomic scope" value="Bacteria"/>
</dbReference>
<dbReference type="InterPro" id="IPR016169">
    <property type="entry name" value="FAD-bd_PCMH_sub2"/>
</dbReference>
<evidence type="ECO:0000256" key="14">
    <source>
        <dbReference type="ARBA" id="ARBA00022984"/>
    </source>
</evidence>